<dbReference type="InterPro" id="IPR000504">
    <property type="entry name" value="RRM_dom"/>
</dbReference>
<evidence type="ECO:0000256" key="1">
    <source>
        <dbReference type="PROSITE-ProRule" id="PRU00176"/>
    </source>
</evidence>
<keyword evidence="1" id="KW-0694">RNA-binding</keyword>
<proteinExistence type="predicted"/>
<comment type="caution">
    <text evidence="4">The sequence shown here is derived from an EMBL/GenBank/DDBJ whole genome shotgun (WGS) entry which is preliminary data.</text>
</comment>
<organism evidence="4 5">
    <name type="scientific">Tegillarca granosa</name>
    <name type="common">Malaysian cockle</name>
    <name type="synonym">Anadara granosa</name>
    <dbReference type="NCBI Taxonomy" id="220873"/>
    <lineage>
        <taxon>Eukaryota</taxon>
        <taxon>Metazoa</taxon>
        <taxon>Spiralia</taxon>
        <taxon>Lophotrochozoa</taxon>
        <taxon>Mollusca</taxon>
        <taxon>Bivalvia</taxon>
        <taxon>Autobranchia</taxon>
        <taxon>Pteriomorphia</taxon>
        <taxon>Arcoida</taxon>
        <taxon>Arcoidea</taxon>
        <taxon>Arcidae</taxon>
        <taxon>Tegillarca</taxon>
    </lineage>
</organism>
<accession>A0ABQ9FAF5</accession>
<evidence type="ECO:0000313" key="4">
    <source>
        <dbReference type="EMBL" id="KAJ8314318.1"/>
    </source>
</evidence>
<sequence length="193" mass="22015">MSMTWGIEAGQGVVVTIGTDIADLVQEVHIIKDDQEDTSPMSNRRRHQGNRDNPEASSCLGVFGLSLYTQERDLREVFDRYGPIEECNVVYDRQSGRSRGFAFITFRNTDDAIEVSQRPMHRYRNRWQKDTSGLFHNRESTHTNSWCLSRQTNNVKEDMEDDGLLHHIIVEEVVGTPDLGQGQDLLVLVSFTG</sequence>
<name>A0ABQ9FAF5_TEGGR</name>
<dbReference type="PANTHER" id="PTHR48034">
    <property type="entry name" value="TRANSFORMER-2 SEX-DETERMINING PROTEIN-RELATED"/>
    <property type="match status" value="1"/>
</dbReference>
<dbReference type="InterPro" id="IPR012677">
    <property type="entry name" value="Nucleotide-bd_a/b_plait_sf"/>
</dbReference>
<protein>
    <recommendedName>
        <fullName evidence="3">RRM domain-containing protein</fullName>
    </recommendedName>
</protein>
<evidence type="ECO:0000259" key="3">
    <source>
        <dbReference type="PROSITE" id="PS50102"/>
    </source>
</evidence>
<dbReference type="Pfam" id="PF00076">
    <property type="entry name" value="RRM_1"/>
    <property type="match status" value="1"/>
</dbReference>
<dbReference type="Proteomes" id="UP001217089">
    <property type="component" value="Unassembled WGS sequence"/>
</dbReference>
<dbReference type="InterPro" id="IPR050441">
    <property type="entry name" value="RBM"/>
</dbReference>
<gene>
    <name evidence="4" type="ORF">KUTeg_008879</name>
</gene>
<dbReference type="PROSITE" id="PS50102">
    <property type="entry name" value="RRM"/>
    <property type="match status" value="1"/>
</dbReference>
<dbReference type="InterPro" id="IPR035979">
    <property type="entry name" value="RBD_domain_sf"/>
</dbReference>
<keyword evidence="5" id="KW-1185">Reference proteome</keyword>
<feature type="region of interest" description="Disordered" evidence="2">
    <location>
        <begin position="32"/>
        <end position="55"/>
    </location>
</feature>
<dbReference type="SUPFAM" id="SSF54928">
    <property type="entry name" value="RNA-binding domain, RBD"/>
    <property type="match status" value="1"/>
</dbReference>
<dbReference type="Gene3D" id="3.30.70.330">
    <property type="match status" value="1"/>
</dbReference>
<dbReference type="SMART" id="SM00360">
    <property type="entry name" value="RRM"/>
    <property type="match status" value="1"/>
</dbReference>
<evidence type="ECO:0000313" key="5">
    <source>
        <dbReference type="Proteomes" id="UP001217089"/>
    </source>
</evidence>
<evidence type="ECO:0000256" key="2">
    <source>
        <dbReference type="SAM" id="MobiDB-lite"/>
    </source>
</evidence>
<dbReference type="EMBL" id="JARBDR010000342">
    <property type="protein sequence ID" value="KAJ8314318.1"/>
    <property type="molecule type" value="Genomic_DNA"/>
</dbReference>
<feature type="domain" description="RRM" evidence="3">
    <location>
        <begin position="58"/>
        <end position="121"/>
    </location>
</feature>
<reference evidence="4 5" key="1">
    <citation type="submission" date="2022-12" db="EMBL/GenBank/DDBJ databases">
        <title>Chromosome-level genome of Tegillarca granosa.</title>
        <authorList>
            <person name="Kim J."/>
        </authorList>
    </citation>
    <scope>NUCLEOTIDE SEQUENCE [LARGE SCALE GENOMIC DNA]</scope>
    <source>
        <strain evidence="4">Teg-2019</strain>
        <tissue evidence="4">Adductor muscle</tissue>
    </source>
</reference>